<comment type="caution">
    <text evidence="9">The sequence shown here is derived from an EMBL/GenBank/DDBJ whole genome shotgun (WGS) entry which is preliminary data.</text>
</comment>
<sequence length="647" mass="70831">MALNYGTGPVGMGLAMAEGDAPGGAASALASAPSRAPPPAAAPAADQATGFRTHTCGELRISDVGVDVVLAGWVQQARDMNHFAFVDLRDRYGITQCVCLNEKDGDAAAVARYELAKKLGREFVIQVKGKVVERSNKNKARATGEIEILAHELVVLNESLTPPFLIQDETDGGELKRMEYRYLDIRRAPIANALLLRNRIARLVREHLSGRGFVEIETPVLIKSTPEGARDFVVPSRMNGGQFYALPQSPQTFKQLLMVAGMDRYFQIVKCFRDEELRADRQPEFTQIDCEMSFVKQDDVLATFEGMARALFLAELGVAFPPFERMTWQRAMDEYGIDKPDLRFDMRLHEITHLVKGREFKLFDEAEYVCALALPGCAGWATKRVKDLEKMVTGEAVGASGLVWAKVKSLKPGAVDIDSSAKKFYDADALKGWADACGCAEGDLICCFWGPRLRTQTAAGKFRHLLGTELGLRSSGFSALWVVDFPLLEYDEEQNRYIAMHHPFTSCKPEDLPLMESDPGKVRANAYDMVINGVEVGGGSIRIHDKAMQSKVFALLGFTPEEAKAQFGFLLGAFEYGAPPHGGLAFGLDRLCTLIGGGSSIRDYIAFPKNNQGRDVMINAPSEISQAQLDELSISVKPTKPAGAAAS</sequence>
<dbReference type="Pfam" id="PF01336">
    <property type="entry name" value="tRNA_anti-codon"/>
    <property type="match status" value="1"/>
</dbReference>
<evidence type="ECO:0000256" key="7">
    <source>
        <dbReference type="SAM" id="MobiDB-lite"/>
    </source>
</evidence>
<dbReference type="InterPro" id="IPR029351">
    <property type="entry name" value="GAD_dom"/>
</dbReference>
<dbReference type="AlphaFoldDB" id="A0A8J6C948"/>
<keyword evidence="4" id="KW-0067">ATP-binding</keyword>
<feature type="region of interest" description="Disordered" evidence="7">
    <location>
        <begin position="26"/>
        <end position="47"/>
    </location>
</feature>
<keyword evidence="2" id="KW-0436">Ligase</keyword>
<gene>
    <name evidence="9" type="ORF">KFE25_003277</name>
</gene>
<dbReference type="InterPro" id="IPR047089">
    <property type="entry name" value="Asp-tRNA-ligase_1_N"/>
</dbReference>
<dbReference type="NCBIfam" id="TIGR00459">
    <property type="entry name" value="aspS_bact"/>
    <property type="match status" value="1"/>
</dbReference>
<keyword evidence="5" id="KW-0648">Protein biosynthesis</keyword>
<dbReference type="SUPFAM" id="SSF50249">
    <property type="entry name" value="Nucleic acid-binding proteins"/>
    <property type="match status" value="1"/>
</dbReference>
<dbReference type="Gene3D" id="3.30.1360.30">
    <property type="entry name" value="GAD-like domain"/>
    <property type="match status" value="1"/>
</dbReference>
<evidence type="ECO:0000259" key="8">
    <source>
        <dbReference type="PROSITE" id="PS50862"/>
    </source>
</evidence>
<dbReference type="PRINTS" id="PR01042">
    <property type="entry name" value="TRNASYNTHASP"/>
</dbReference>
<evidence type="ECO:0000256" key="2">
    <source>
        <dbReference type="ARBA" id="ARBA00022598"/>
    </source>
</evidence>
<dbReference type="InterPro" id="IPR047090">
    <property type="entry name" value="AspRS_core"/>
</dbReference>
<dbReference type="GO" id="GO:0005737">
    <property type="term" value="C:cytoplasm"/>
    <property type="evidence" value="ECO:0007669"/>
    <property type="project" value="InterPro"/>
</dbReference>
<feature type="domain" description="Aminoacyl-transfer RNA synthetases class-II family profile" evidence="8">
    <location>
        <begin position="196"/>
        <end position="608"/>
    </location>
</feature>
<dbReference type="OMA" id="LCGWVDR"/>
<dbReference type="InterPro" id="IPR006195">
    <property type="entry name" value="aa-tRNA-synth_II"/>
</dbReference>
<dbReference type="InterPro" id="IPR002312">
    <property type="entry name" value="Asp/Asn-tRNA-synth_IIb"/>
</dbReference>
<dbReference type="InterPro" id="IPR004115">
    <property type="entry name" value="GAD-like_sf"/>
</dbReference>
<dbReference type="InterPro" id="IPR004365">
    <property type="entry name" value="NA-bd_OB_tRNA"/>
</dbReference>
<dbReference type="OrthoDB" id="439710at2759"/>
<dbReference type="Gene3D" id="2.40.50.140">
    <property type="entry name" value="Nucleic acid-binding proteins"/>
    <property type="match status" value="1"/>
</dbReference>
<evidence type="ECO:0000256" key="5">
    <source>
        <dbReference type="ARBA" id="ARBA00022917"/>
    </source>
</evidence>
<dbReference type="PROSITE" id="PS50862">
    <property type="entry name" value="AA_TRNA_LIGASE_II"/>
    <property type="match status" value="1"/>
</dbReference>
<dbReference type="GO" id="GO:0003676">
    <property type="term" value="F:nucleic acid binding"/>
    <property type="evidence" value="ECO:0007669"/>
    <property type="project" value="InterPro"/>
</dbReference>
<evidence type="ECO:0000256" key="3">
    <source>
        <dbReference type="ARBA" id="ARBA00022741"/>
    </source>
</evidence>
<dbReference type="Pfam" id="PF00152">
    <property type="entry name" value="tRNA-synt_2"/>
    <property type="match status" value="1"/>
</dbReference>
<evidence type="ECO:0000313" key="10">
    <source>
        <dbReference type="Proteomes" id="UP000751190"/>
    </source>
</evidence>
<dbReference type="CDD" id="cd00777">
    <property type="entry name" value="AspRS_core"/>
    <property type="match status" value="1"/>
</dbReference>
<dbReference type="InterPro" id="IPR004524">
    <property type="entry name" value="Asp-tRNA-ligase_1"/>
</dbReference>
<keyword evidence="10" id="KW-1185">Reference proteome</keyword>
<dbReference type="GO" id="GO:0004815">
    <property type="term" value="F:aspartate-tRNA ligase activity"/>
    <property type="evidence" value="ECO:0007669"/>
    <property type="project" value="TreeGrafter"/>
</dbReference>
<dbReference type="PANTHER" id="PTHR22594:SF5">
    <property type="entry name" value="ASPARTATE--TRNA LIGASE, MITOCHONDRIAL"/>
    <property type="match status" value="1"/>
</dbReference>
<dbReference type="CDD" id="cd04317">
    <property type="entry name" value="EcAspRS_like_N"/>
    <property type="match status" value="1"/>
</dbReference>
<name>A0A8J6C948_DIALT</name>
<evidence type="ECO:0000256" key="6">
    <source>
        <dbReference type="ARBA" id="ARBA00023146"/>
    </source>
</evidence>
<evidence type="ECO:0000256" key="4">
    <source>
        <dbReference type="ARBA" id="ARBA00022840"/>
    </source>
</evidence>
<reference evidence="9" key="1">
    <citation type="submission" date="2021-05" db="EMBL/GenBank/DDBJ databases">
        <title>The genome of the haptophyte Pavlova lutheri (Diacronema luteri, Pavlovales) - a model for lipid biosynthesis in eukaryotic algae.</title>
        <authorList>
            <person name="Hulatt C.J."/>
            <person name="Posewitz M.C."/>
        </authorList>
    </citation>
    <scope>NUCLEOTIDE SEQUENCE</scope>
    <source>
        <strain evidence="9">NIVA-4/92</strain>
    </source>
</reference>
<dbReference type="EMBL" id="JAGTXO010000013">
    <property type="protein sequence ID" value="KAG8464214.1"/>
    <property type="molecule type" value="Genomic_DNA"/>
</dbReference>
<comment type="similarity">
    <text evidence="1">Belongs to the class-II aminoacyl-tRNA synthetase family. Type 1 subfamily.</text>
</comment>
<dbReference type="GO" id="GO:0005524">
    <property type="term" value="F:ATP binding"/>
    <property type="evidence" value="ECO:0007669"/>
    <property type="project" value="UniProtKB-KW"/>
</dbReference>
<dbReference type="InterPro" id="IPR012340">
    <property type="entry name" value="NA-bd_OB-fold"/>
</dbReference>
<dbReference type="InterPro" id="IPR004364">
    <property type="entry name" value="Aa-tRNA-synt_II"/>
</dbReference>
<dbReference type="SUPFAM" id="SSF55681">
    <property type="entry name" value="Class II aaRS and biotin synthetases"/>
    <property type="match status" value="1"/>
</dbReference>
<keyword evidence="3" id="KW-0547">Nucleotide-binding</keyword>
<proteinExistence type="inferred from homology"/>
<dbReference type="InterPro" id="IPR045864">
    <property type="entry name" value="aa-tRNA-synth_II/BPL/LPL"/>
</dbReference>
<dbReference type="Proteomes" id="UP000751190">
    <property type="component" value="Unassembled WGS sequence"/>
</dbReference>
<protein>
    <recommendedName>
        <fullName evidence="8">Aminoacyl-transfer RNA synthetases class-II family profile domain-containing protein</fullName>
    </recommendedName>
</protein>
<evidence type="ECO:0000313" key="9">
    <source>
        <dbReference type="EMBL" id="KAG8464214.1"/>
    </source>
</evidence>
<organism evidence="9 10">
    <name type="scientific">Diacronema lutheri</name>
    <name type="common">Unicellular marine alga</name>
    <name type="synonym">Monochrysis lutheri</name>
    <dbReference type="NCBI Taxonomy" id="2081491"/>
    <lineage>
        <taxon>Eukaryota</taxon>
        <taxon>Haptista</taxon>
        <taxon>Haptophyta</taxon>
        <taxon>Pavlovophyceae</taxon>
        <taxon>Pavlovales</taxon>
        <taxon>Pavlovaceae</taxon>
        <taxon>Diacronema</taxon>
    </lineage>
</organism>
<evidence type="ECO:0000256" key="1">
    <source>
        <dbReference type="ARBA" id="ARBA00006303"/>
    </source>
</evidence>
<dbReference type="SUPFAM" id="SSF55261">
    <property type="entry name" value="GAD domain-like"/>
    <property type="match status" value="1"/>
</dbReference>
<accession>A0A8J6C948</accession>
<keyword evidence="6" id="KW-0030">Aminoacyl-tRNA synthetase</keyword>
<dbReference type="GO" id="GO:0006422">
    <property type="term" value="P:aspartyl-tRNA aminoacylation"/>
    <property type="evidence" value="ECO:0007669"/>
    <property type="project" value="TreeGrafter"/>
</dbReference>
<dbReference type="Gene3D" id="3.30.930.10">
    <property type="entry name" value="Bira Bifunctional Protein, Domain 2"/>
    <property type="match status" value="1"/>
</dbReference>
<dbReference type="PANTHER" id="PTHR22594">
    <property type="entry name" value="ASPARTYL/LYSYL-TRNA SYNTHETASE"/>
    <property type="match status" value="1"/>
</dbReference>
<dbReference type="NCBIfam" id="NF001750">
    <property type="entry name" value="PRK00476.1"/>
    <property type="match status" value="1"/>
</dbReference>
<dbReference type="Pfam" id="PF02938">
    <property type="entry name" value="GAD"/>
    <property type="match status" value="1"/>
</dbReference>
<dbReference type="HAMAP" id="MF_00044">
    <property type="entry name" value="Asp_tRNA_synth_type1"/>
    <property type="match status" value="1"/>
</dbReference>